<dbReference type="InterPro" id="IPR012341">
    <property type="entry name" value="6hp_glycosidase-like_sf"/>
</dbReference>
<dbReference type="GO" id="GO:0016853">
    <property type="term" value="F:isomerase activity"/>
    <property type="evidence" value="ECO:0007669"/>
    <property type="project" value="UniProtKB-KW"/>
</dbReference>
<accession>A0A2P7R876</accession>
<protein>
    <submittedName>
        <fullName evidence="3">N-acyl-D-glucosamine 2-epimerase</fullName>
    </submittedName>
</protein>
<evidence type="ECO:0000313" key="3">
    <source>
        <dbReference type="EMBL" id="PSJ46393.1"/>
    </source>
</evidence>
<dbReference type="Pfam" id="PF07221">
    <property type="entry name" value="GlcNAc_2-epim"/>
    <property type="match status" value="1"/>
</dbReference>
<gene>
    <name evidence="3" type="ORF">C7H85_07075</name>
</gene>
<evidence type="ECO:0000256" key="1">
    <source>
        <dbReference type="ARBA" id="ARBA00008558"/>
    </source>
</evidence>
<dbReference type="GO" id="GO:0005975">
    <property type="term" value="P:carbohydrate metabolic process"/>
    <property type="evidence" value="ECO:0007669"/>
    <property type="project" value="InterPro"/>
</dbReference>
<proteinExistence type="inferred from homology"/>
<dbReference type="InterPro" id="IPR024705">
    <property type="entry name" value="Ssp411"/>
</dbReference>
<name>A0A2P7R876_9GAMM</name>
<comment type="similarity">
    <text evidence="1">Belongs to the N-acylglucosamine 2-epimerase family.</text>
</comment>
<comment type="caution">
    <text evidence="3">The sequence shown here is derived from an EMBL/GenBank/DDBJ whole genome shotgun (WGS) entry which is preliminary data.</text>
</comment>
<organism evidence="3 4">
    <name type="scientific">Zobellella endophytica</name>
    <dbReference type="NCBI Taxonomy" id="2116700"/>
    <lineage>
        <taxon>Bacteria</taxon>
        <taxon>Pseudomonadati</taxon>
        <taxon>Pseudomonadota</taxon>
        <taxon>Gammaproteobacteria</taxon>
        <taxon>Aeromonadales</taxon>
        <taxon>Aeromonadaceae</taxon>
        <taxon>Zobellella</taxon>
    </lineage>
</organism>
<dbReference type="PANTHER" id="PTHR42899">
    <property type="entry name" value="SPERMATOGENESIS-ASSOCIATED PROTEIN 20"/>
    <property type="match status" value="1"/>
</dbReference>
<keyword evidence="2" id="KW-0413">Isomerase</keyword>
<dbReference type="InterPro" id="IPR010819">
    <property type="entry name" value="AGE/CE"/>
</dbReference>
<reference evidence="3 4" key="1">
    <citation type="submission" date="2018-03" db="EMBL/GenBank/DDBJ databases">
        <title>The draft genome of Zobellella sp. 59N8.</title>
        <authorList>
            <person name="Liu L."/>
            <person name="Li L."/>
            <person name="Zhang X."/>
            <person name="Liang L."/>
            <person name="Wang T."/>
        </authorList>
    </citation>
    <scope>NUCLEOTIDE SEQUENCE [LARGE SCALE GENOMIC DNA]</scope>
    <source>
        <strain evidence="3 4">59N8</strain>
    </source>
</reference>
<dbReference type="SUPFAM" id="SSF48208">
    <property type="entry name" value="Six-hairpin glycosidases"/>
    <property type="match status" value="1"/>
</dbReference>
<evidence type="ECO:0000313" key="4">
    <source>
        <dbReference type="Proteomes" id="UP000240243"/>
    </source>
</evidence>
<keyword evidence="4" id="KW-1185">Reference proteome</keyword>
<dbReference type="PANTHER" id="PTHR42899:SF1">
    <property type="entry name" value="SPERMATOGENESIS-ASSOCIATED PROTEIN 20"/>
    <property type="match status" value="1"/>
</dbReference>
<evidence type="ECO:0000256" key="2">
    <source>
        <dbReference type="ARBA" id="ARBA00023235"/>
    </source>
</evidence>
<dbReference type="Proteomes" id="UP000240243">
    <property type="component" value="Unassembled WGS sequence"/>
</dbReference>
<dbReference type="Gene3D" id="1.50.10.10">
    <property type="match status" value="1"/>
</dbReference>
<sequence length="599" mass="68215">MSDLFAGYIVAFDEGTRNLRIRSSNGDEISIRLGSNIYAEMIRNLGEDYKSAGSNWSESLVPGRYIYVYGIKYPVGGSAGNYIEAKRIVFPSTNDGQYVFENINWWKTQISQLADFYIKSQFGEGEIDFRKYRTNLSLEGQKLGDGLQEAATLSRLVYGFATAYLLTGNDKYWEAAQKGTQYLRDNFRVEHDGEIYWLHALNLLQDGTVDKITGSQFSDDYEAIPLYEQIYDLAGLTQAYRIIGDPAILDDINRSLAFFDSKFRDKSKAGGYFSHIDPSTFSAHAESLVDNKSRKNWNSIGDHAPAYLINLWLATENEHYAELLEDTFDTIASRFPADDDSPFVNERFFSDWQVDRSYKWQQDQAVVGHDLKIAWNLTRMNSLTPKPQYSTLAGELADAMPLVGSDLQRGGWYDVIERSVHDNTNAHHLAFHDRKAWWQQEQAILAYLIMAGVTGNETYMKHAREALSFYNAWFLDHEDGGVYFNVLANGLPYLNGVERQKGSHSMSGYHAFELAYLSEVYSKLLIQREPLDLYFRPVEGGFPDNILRVQPDILPKGKVKISEVWVDGESYQNFDADKLTISLPPERGNIQVKVRLSAI</sequence>
<dbReference type="AlphaFoldDB" id="A0A2P7R876"/>
<dbReference type="InterPro" id="IPR008928">
    <property type="entry name" value="6-hairpin_glycosidase_sf"/>
</dbReference>
<dbReference type="OrthoDB" id="5141876at2"/>
<dbReference type="EMBL" id="PXYG01000002">
    <property type="protein sequence ID" value="PSJ46393.1"/>
    <property type="molecule type" value="Genomic_DNA"/>
</dbReference>